<comment type="subcellular location">
    <subcellularLocation>
        <location evidence="2">Membrane</location>
    </subcellularLocation>
</comment>
<dbReference type="GO" id="GO:0009927">
    <property type="term" value="F:histidine phosphotransfer kinase activity"/>
    <property type="evidence" value="ECO:0007669"/>
    <property type="project" value="TreeGrafter"/>
</dbReference>
<evidence type="ECO:0000256" key="7">
    <source>
        <dbReference type="ARBA" id="ARBA00022777"/>
    </source>
</evidence>
<name>A0A517VZP1_9PLAN</name>
<evidence type="ECO:0000256" key="9">
    <source>
        <dbReference type="ARBA" id="ARBA00023012"/>
    </source>
</evidence>
<dbReference type="Gene3D" id="3.30.450.20">
    <property type="entry name" value="PAS domain"/>
    <property type="match status" value="5"/>
</dbReference>
<dbReference type="CDD" id="cd00130">
    <property type="entry name" value="PAS"/>
    <property type="match status" value="5"/>
</dbReference>
<evidence type="ECO:0000259" key="16">
    <source>
        <dbReference type="PROSITE" id="PS50109"/>
    </source>
</evidence>
<keyword evidence="6" id="KW-0547">Nucleotide-binding</keyword>
<reference evidence="20 21" key="1">
    <citation type="submission" date="2019-03" db="EMBL/GenBank/DDBJ databases">
        <title>Deep-cultivation of Planctomycetes and their phenomic and genomic characterization uncovers novel biology.</title>
        <authorList>
            <person name="Wiegand S."/>
            <person name="Jogler M."/>
            <person name="Boedeker C."/>
            <person name="Pinto D."/>
            <person name="Vollmers J."/>
            <person name="Rivas-Marin E."/>
            <person name="Kohn T."/>
            <person name="Peeters S.H."/>
            <person name="Heuer A."/>
            <person name="Rast P."/>
            <person name="Oberbeckmann S."/>
            <person name="Bunk B."/>
            <person name="Jeske O."/>
            <person name="Meyerdierks A."/>
            <person name="Storesund J.E."/>
            <person name="Kallscheuer N."/>
            <person name="Luecker S."/>
            <person name="Lage O.M."/>
            <person name="Pohl T."/>
            <person name="Merkel B.J."/>
            <person name="Hornburger P."/>
            <person name="Mueller R.-W."/>
            <person name="Bruemmer F."/>
            <person name="Labrenz M."/>
            <person name="Spormann A.M."/>
            <person name="Op den Camp H."/>
            <person name="Overmann J."/>
            <person name="Amann R."/>
            <person name="Jetten M.S.M."/>
            <person name="Mascher T."/>
            <person name="Medema M.H."/>
            <person name="Devos D.P."/>
            <person name="Kaster A.-K."/>
            <person name="Ovreas L."/>
            <person name="Rohde M."/>
            <person name="Galperin M.Y."/>
            <person name="Jogler C."/>
        </authorList>
    </citation>
    <scope>NUCLEOTIDE SEQUENCE [LARGE SCALE GENOMIC DNA]</scope>
    <source>
        <strain evidence="20 21">V144</strain>
    </source>
</reference>
<evidence type="ECO:0000256" key="2">
    <source>
        <dbReference type="ARBA" id="ARBA00004370"/>
    </source>
</evidence>
<dbReference type="CDD" id="cd16922">
    <property type="entry name" value="HATPase_EvgS-ArcB-TorS-like"/>
    <property type="match status" value="1"/>
</dbReference>
<dbReference type="CDD" id="cd17546">
    <property type="entry name" value="REC_hyHK_CKI1_RcsC-like"/>
    <property type="match status" value="1"/>
</dbReference>
<evidence type="ECO:0000259" key="17">
    <source>
        <dbReference type="PROSITE" id="PS50110"/>
    </source>
</evidence>
<keyword evidence="15" id="KW-1133">Transmembrane helix</keyword>
<dbReference type="InterPro" id="IPR000700">
    <property type="entry name" value="PAS-assoc_C"/>
</dbReference>
<evidence type="ECO:0000256" key="12">
    <source>
        <dbReference type="ARBA" id="ARBA00059827"/>
    </source>
</evidence>
<dbReference type="SUPFAM" id="SSF47384">
    <property type="entry name" value="Homodimeric domain of signal transducing histidine kinase"/>
    <property type="match status" value="1"/>
</dbReference>
<dbReference type="InterPro" id="IPR001789">
    <property type="entry name" value="Sig_transdc_resp-reg_receiver"/>
</dbReference>
<dbReference type="GO" id="GO:0000155">
    <property type="term" value="F:phosphorelay sensor kinase activity"/>
    <property type="evidence" value="ECO:0007669"/>
    <property type="project" value="InterPro"/>
</dbReference>
<evidence type="ECO:0000256" key="5">
    <source>
        <dbReference type="ARBA" id="ARBA00022679"/>
    </source>
</evidence>
<dbReference type="PANTHER" id="PTHR43047">
    <property type="entry name" value="TWO-COMPONENT HISTIDINE PROTEIN KINASE"/>
    <property type="match status" value="1"/>
</dbReference>
<evidence type="ECO:0000259" key="18">
    <source>
        <dbReference type="PROSITE" id="PS50112"/>
    </source>
</evidence>
<keyword evidence="9" id="KW-0902">Two-component regulatory system</keyword>
<feature type="domain" description="PAC" evidence="19">
    <location>
        <begin position="791"/>
        <end position="843"/>
    </location>
</feature>
<keyword evidence="5 20" id="KW-0808">Transferase</keyword>
<feature type="domain" description="PAC" evidence="19">
    <location>
        <begin position="369"/>
        <end position="424"/>
    </location>
</feature>
<dbReference type="PRINTS" id="PR00344">
    <property type="entry name" value="BCTRLSENSOR"/>
</dbReference>
<dbReference type="InterPro" id="IPR004358">
    <property type="entry name" value="Sig_transdc_His_kin-like_C"/>
</dbReference>
<feature type="transmembrane region" description="Helical" evidence="15">
    <location>
        <begin position="101"/>
        <end position="120"/>
    </location>
</feature>
<dbReference type="PROSITE" id="PS50112">
    <property type="entry name" value="PAS"/>
    <property type="match status" value="5"/>
</dbReference>
<keyword evidence="11" id="KW-0131">Cell cycle</keyword>
<evidence type="ECO:0000256" key="6">
    <source>
        <dbReference type="ARBA" id="ARBA00022741"/>
    </source>
</evidence>
<dbReference type="Pfam" id="PF08447">
    <property type="entry name" value="PAS_3"/>
    <property type="match status" value="1"/>
</dbReference>
<dbReference type="SMART" id="SM00448">
    <property type="entry name" value="REC"/>
    <property type="match status" value="1"/>
</dbReference>
<evidence type="ECO:0000256" key="15">
    <source>
        <dbReference type="SAM" id="Phobius"/>
    </source>
</evidence>
<dbReference type="PROSITE" id="PS50113">
    <property type="entry name" value="PAC"/>
    <property type="match status" value="4"/>
</dbReference>
<dbReference type="Gene3D" id="3.30.565.10">
    <property type="entry name" value="Histidine kinase-like ATPase, C-terminal domain"/>
    <property type="match status" value="1"/>
</dbReference>
<feature type="domain" description="PAS" evidence="18">
    <location>
        <begin position="732"/>
        <end position="788"/>
    </location>
</feature>
<proteinExistence type="predicted"/>
<dbReference type="CDD" id="cd00082">
    <property type="entry name" value="HisKA"/>
    <property type="match status" value="1"/>
</dbReference>
<dbReference type="InterPro" id="IPR003594">
    <property type="entry name" value="HATPase_dom"/>
</dbReference>
<keyword evidence="8" id="KW-0067">ATP-binding</keyword>
<dbReference type="EMBL" id="CP037920">
    <property type="protein sequence ID" value="QDT98450.1"/>
    <property type="molecule type" value="Genomic_DNA"/>
</dbReference>
<feature type="domain" description="PAC" evidence="19">
    <location>
        <begin position="516"/>
        <end position="571"/>
    </location>
</feature>
<sequence>MENSNQQRGWSKWSWSTPLKSIKQTIPLRYLLSGLTLLFAILIVDLMTPLGVACGVLYVLLVSSTLWSPRRELTWVVAIASTILTLLGFVLSPVGSSIGKVITNRILSILAIWVTAIICLKQKSSQKEKTRTASEFAIIQERQKQHSSHQAILENVVDAIITITSRGIIHAFNPAAERLFGYSTSEVLGKNINMLMPSPYREEHDGYLARYLTTGKQKIIGSGREVVGQRKDGTTFPIHLSVSQVFLEENGQDKEVLFTGIIRDLTEQKQKEKEAELRTRELQIATEKSKANERRIESIVNTAVDPIITISGQGLIESFNPAAERLFGYSADEIMGMNIKILMPSPYREEHDGYLAKYLETGIQNVIGSGREVIGQRKDGTTFPLHLSVSQVVVEDDAQNPQIIFTGIIRDLTEQKQKEKEAELRTRELQIATEKSKANERRIESIVNTAVDPIITISGKGLIKSFNPAAERLFGYAADEILGMNIKLLMPSPYREEHDGYLANYLQTGLKNVIGSGREVIGQRKDGSTFPLHLSVSQVLAEDDAQNPEILFTGIIRDLTEQKRKEEEAELRTRELQIATEKSKANKRRIEAIVNTAVDPIITISGKGLIRSFNPAAERLFGYKVDEILEKNIKLLMPSPYREEHDGYLARYLETGKANVIGSGREAIGQRKDGSTFPLHLSVSQVVVEDDAKNKEILFTGIIRDLTNEIHQRQLNADYEGQIEAISQSQMVIEFEMDGTIVKANNNFIETMGYSQEEVSGQAHNLFIDPQERESARYATIWDKLNQGEFVTSELKCIGKNGQAIWIQASYTPILDLNEKPFKVVKYSVDVSQRVLIDQALEVAKNDLIKAKEAAETANQTKSEFLANMSHEIRTPMTAILGFTDVLLGSVSKQEDIDSVQTIKRNGESLICLINDILDLSKIEAGKLEVEQIDCSPRQVVADVTSLMRVRTKAKGLELNIQFDGPIPEIICSDPTRLRQVLINIVGNAIKFTETGTIQIIVRLLNRERLEPKLQFDVIDSGIGIPEEKIARLFSPFTQADGSTTRKFGGTGLGLTISKRLVELLGGTISVTSTNGKGSMFSVTVTTGPLSKVRMITNAAESITENAESNTSQEPELLLKDSRILFAEDGPDNQRLIGFVLKKSGADVTVVENGQIAFDKATEALAENQPFDVILMDMQMPVLDGYAATRKLRNAGYSAPIIALTAHAMSTDRQKCIDAGCDDYATKPIVRNKLIKMLASYANKSFEKAEA</sequence>
<feature type="domain" description="PAS" evidence="18">
    <location>
        <begin position="292"/>
        <end position="362"/>
    </location>
</feature>
<feature type="modified residue" description="4-aspartylphosphate" evidence="14">
    <location>
        <position position="1177"/>
    </location>
</feature>
<evidence type="ECO:0000256" key="10">
    <source>
        <dbReference type="ARBA" id="ARBA00023136"/>
    </source>
</evidence>
<protein>
    <recommendedName>
        <fullName evidence="13">Sensor protein FixL</fullName>
        <ecNumber evidence="3">2.7.13.3</ecNumber>
    </recommendedName>
</protein>
<evidence type="ECO:0000256" key="14">
    <source>
        <dbReference type="PROSITE-ProRule" id="PRU00169"/>
    </source>
</evidence>
<dbReference type="GO" id="GO:0005524">
    <property type="term" value="F:ATP binding"/>
    <property type="evidence" value="ECO:0007669"/>
    <property type="project" value="UniProtKB-KW"/>
</dbReference>
<feature type="domain" description="PAS" evidence="18">
    <location>
        <begin position="145"/>
        <end position="215"/>
    </location>
</feature>
<dbReference type="EC" id="2.7.13.3" evidence="3"/>
<dbReference type="FunFam" id="1.10.287.130:FF:000038">
    <property type="entry name" value="Sensory transduction histidine kinase"/>
    <property type="match status" value="1"/>
</dbReference>
<evidence type="ECO:0000256" key="3">
    <source>
        <dbReference type="ARBA" id="ARBA00012438"/>
    </source>
</evidence>
<dbReference type="PANTHER" id="PTHR43047:SF72">
    <property type="entry name" value="OSMOSENSING HISTIDINE PROTEIN KINASE SLN1"/>
    <property type="match status" value="1"/>
</dbReference>
<dbReference type="AlphaFoldDB" id="A0A517VZP1"/>
<dbReference type="InterPro" id="IPR003661">
    <property type="entry name" value="HisK_dim/P_dom"/>
</dbReference>
<dbReference type="NCBIfam" id="TIGR00229">
    <property type="entry name" value="sensory_box"/>
    <property type="match status" value="5"/>
</dbReference>
<dbReference type="SMART" id="SM00091">
    <property type="entry name" value="PAS"/>
    <property type="match status" value="5"/>
</dbReference>
<keyword evidence="7" id="KW-0418">Kinase</keyword>
<feature type="domain" description="Histidine kinase" evidence="16">
    <location>
        <begin position="868"/>
        <end position="1089"/>
    </location>
</feature>
<dbReference type="PROSITE" id="PS50110">
    <property type="entry name" value="RESPONSE_REGULATORY"/>
    <property type="match status" value="1"/>
</dbReference>
<evidence type="ECO:0000259" key="19">
    <source>
        <dbReference type="PROSITE" id="PS50113"/>
    </source>
</evidence>
<dbReference type="Proteomes" id="UP000318704">
    <property type="component" value="Chromosome"/>
</dbReference>
<keyword evidence="15" id="KW-0812">Transmembrane</keyword>
<dbReference type="Pfam" id="PF00512">
    <property type="entry name" value="HisKA"/>
    <property type="match status" value="1"/>
</dbReference>
<dbReference type="RefSeq" id="WP_144987117.1">
    <property type="nucleotide sequence ID" value="NZ_CP037920.1"/>
</dbReference>
<dbReference type="InterPro" id="IPR036097">
    <property type="entry name" value="HisK_dim/P_sf"/>
</dbReference>
<dbReference type="PROSITE" id="PS50109">
    <property type="entry name" value="HIS_KIN"/>
    <property type="match status" value="1"/>
</dbReference>
<dbReference type="Gene3D" id="1.10.287.130">
    <property type="match status" value="1"/>
</dbReference>
<dbReference type="InterPro" id="IPR013655">
    <property type="entry name" value="PAS_fold_3"/>
</dbReference>
<dbReference type="KEGG" id="gaw:V144x_39520"/>
<dbReference type="Gene3D" id="3.40.50.2300">
    <property type="match status" value="1"/>
</dbReference>
<evidence type="ECO:0000256" key="1">
    <source>
        <dbReference type="ARBA" id="ARBA00000085"/>
    </source>
</evidence>
<dbReference type="Pfam" id="PF00072">
    <property type="entry name" value="Response_reg"/>
    <property type="match status" value="1"/>
</dbReference>
<dbReference type="InterPro" id="IPR035965">
    <property type="entry name" value="PAS-like_dom_sf"/>
</dbReference>
<feature type="domain" description="PAC" evidence="19">
    <location>
        <begin position="222"/>
        <end position="277"/>
    </location>
</feature>
<dbReference type="SMART" id="SM00388">
    <property type="entry name" value="HisKA"/>
    <property type="match status" value="1"/>
</dbReference>
<dbReference type="InterPro" id="IPR011006">
    <property type="entry name" value="CheY-like_superfamily"/>
</dbReference>
<organism evidence="20 21">
    <name type="scientific">Gimesia aquarii</name>
    <dbReference type="NCBI Taxonomy" id="2527964"/>
    <lineage>
        <taxon>Bacteria</taxon>
        <taxon>Pseudomonadati</taxon>
        <taxon>Planctomycetota</taxon>
        <taxon>Planctomycetia</taxon>
        <taxon>Planctomycetales</taxon>
        <taxon>Planctomycetaceae</taxon>
        <taxon>Gimesia</taxon>
    </lineage>
</organism>
<dbReference type="SUPFAM" id="SSF55785">
    <property type="entry name" value="PYP-like sensor domain (PAS domain)"/>
    <property type="match status" value="5"/>
</dbReference>
<dbReference type="SUPFAM" id="SSF55874">
    <property type="entry name" value="ATPase domain of HSP90 chaperone/DNA topoisomerase II/histidine kinase"/>
    <property type="match status" value="1"/>
</dbReference>
<evidence type="ECO:0000256" key="8">
    <source>
        <dbReference type="ARBA" id="ARBA00022840"/>
    </source>
</evidence>
<evidence type="ECO:0000256" key="4">
    <source>
        <dbReference type="ARBA" id="ARBA00022553"/>
    </source>
</evidence>
<feature type="transmembrane region" description="Helical" evidence="15">
    <location>
        <begin position="73"/>
        <end position="95"/>
    </location>
</feature>
<evidence type="ECO:0000256" key="13">
    <source>
        <dbReference type="ARBA" id="ARBA00070616"/>
    </source>
</evidence>
<feature type="domain" description="Response regulatory" evidence="17">
    <location>
        <begin position="1123"/>
        <end position="1242"/>
    </location>
</feature>
<dbReference type="GO" id="GO:0005886">
    <property type="term" value="C:plasma membrane"/>
    <property type="evidence" value="ECO:0007669"/>
    <property type="project" value="TreeGrafter"/>
</dbReference>
<feature type="domain" description="PAS" evidence="18">
    <location>
        <begin position="586"/>
        <end position="656"/>
    </location>
</feature>
<dbReference type="InterPro" id="IPR000014">
    <property type="entry name" value="PAS"/>
</dbReference>
<comment type="catalytic activity">
    <reaction evidence="1">
        <text>ATP + protein L-histidine = ADP + protein N-phospho-L-histidine.</text>
        <dbReference type="EC" id="2.7.13.3"/>
    </reaction>
</comment>
<accession>A0A517VZP1</accession>
<dbReference type="Pfam" id="PF13426">
    <property type="entry name" value="PAS_9"/>
    <property type="match status" value="4"/>
</dbReference>
<comment type="function">
    <text evidence="12">Putative oxygen sensor; modulates the activity of FixJ, a transcriptional activator of nitrogen fixation fixK gene. FixL probably acts as a kinase that phosphorylates FixJ.</text>
</comment>
<dbReference type="FunFam" id="3.30.565.10:FF:000010">
    <property type="entry name" value="Sensor histidine kinase RcsC"/>
    <property type="match status" value="1"/>
</dbReference>
<dbReference type="SUPFAM" id="SSF52172">
    <property type="entry name" value="CheY-like"/>
    <property type="match status" value="1"/>
</dbReference>
<dbReference type="Pfam" id="PF02518">
    <property type="entry name" value="HATPase_c"/>
    <property type="match status" value="1"/>
</dbReference>
<dbReference type="FunFam" id="3.30.450.20:FF:000060">
    <property type="entry name" value="Sensor protein FixL"/>
    <property type="match status" value="4"/>
</dbReference>
<evidence type="ECO:0000256" key="11">
    <source>
        <dbReference type="ARBA" id="ARBA00023306"/>
    </source>
</evidence>
<gene>
    <name evidence="20" type="primary">rpfC</name>
    <name evidence="20" type="ORF">V144x_39520</name>
</gene>
<keyword evidence="4 14" id="KW-0597">Phosphoprotein</keyword>
<dbReference type="SMART" id="SM00387">
    <property type="entry name" value="HATPase_c"/>
    <property type="match status" value="1"/>
</dbReference>
<dbReference type="InterPro" id="IPR005467">
    <property type="entry name" value="His_kinase_dom"/>
</dbReference>
<dbReference type="InterPro" id="IPR001610">
    <property type="entry name" value="PAC"/>
</dbReference>
<dbReference type="InterPro" id="IPR036890">
    <property type="entry name" value="HATPase_C_sf"/>
</dbReference>
<feature type="domain" description="PAS" evidence="18">
    <location>
        <begin position="439"/>
        <end position="509"/>
    </location>
</feature>
<keyword evidence="10 15" id="KW-0472">Membrane</keyword>
<feature type="transmembrane region" description="Helical" evidence="15">
    <location>
        <begin position="37"/>
        <end position="61"/>
    </location>
</feature>
<dbReference type="SMART" id="SM00086">
    <property type="entry name" value="PAC"/>
    <property type="match status" value="5"/>
</dbReference>
<evidence type="ECO:0000313" key="20">
    <source>
        <dbReference type="EMBL" id="QDT98450.1"/>
    </source>
</evidence>
<evidence type="ECO:0000313" key="21">
    <source>
        <dbReference type="Proteomes" id="UP000318704"/>
    </source>
</evidence>